<feature type="transmembrane region" description="Helical" evidence="5">
    <location>
        <begin position="196"/>
        <end position="216"/>
    </location>
</feature>
<feature type="transmembrane region" description="Helical" evidence="5">
    <location>
        <begin position="228"/>
        <end position="253"/>
    </location>
</feature>
<gene>
    <name evidence="6" type="ORF">NK125_12885</name>
</gene>
<keyword evidence="3 5" id="KW-1133">Transmembrane helix</keyword>
<protein>
    <submittedName>
        <fullName evidence="6">APC family permease</fullName>
    </submittedName>
</protein>
<dbReference type="PIRSF" id="PIRSF006060">
    <property type="entry name" value="AA_transporter"/>
    <property type="match status" value="1"/>
</dbReference>
<accession>A0ABT1EBV1</accession>
<keyword evidence="2 5" id="KW-0812">Transmembrane</keyword>
<feature type="transmembrane region" description="Helical" evidence="5">
    <location>
        <begin position="328"/>
        <end position="347"/>
    </location>
</feature>
<evidence type="ECO:0000256" key="5">
    <source>
        <dbReference type="SAM" id="Phobius"/>
    </source>
</evidence>
<dbReference type="Gene3D" id="1.20.1740.10">
    <property type="entry name" value="Amino acid/polyamine transporter I"/>
    <property type="match status" value="1"/>
</dbReference>
<feature type="transmembrane region" description="Helical" evidence="5">
    <location>
        <begin position="421"/>
        <end position="440"/>
    </location>
</feature>
<proteinExistence type="predicted"/>
<name>A0ABT1EBV1_9FIRM</name>
<feature type="transmembrane region" description="Helical" evidence="5">
    <location>
        <begin position="159"/>
        <end position="176"/>
    </location>
</feature>
<dbReference type="Proteomes" id="UP001523566">
    <property type="component" value="Unassembled WGS sequence"/>
</dbReference>
<feature type="transmembrane region" description="Helical" evidence="5">
    <location>
        <begin position="127"/>
        <end position="147"/>
    </location>
</feature>
<organism evidence="6 7">
    <name type="scientific">Aequitasia blattaphilus</name>
    <dbReference type="NCBI Taxonomy" id="2949332"/>
    <lineage>
        <taxon>Bacteria</taxon>
        <taxon>Bacillati</taxon>
        <taxon>Bacillota</taxon>
        <taxon>Clostridia</taxon>
        <taxon>Lachnospirales</taxon>
        <taxon>Lachnospiraceae</taxon>
        <taxon>Aequitasia</taxon>
    </lineage>
</organism>
<evidence type="ECO:0000256" key="4">
    <source>
        <dbReference type="ARBA" id="ARBA00023136"/>
    </source>
</evidence>
<feature type="transmembrane region" description="Helical" evidence="5">
    <location>
        <begin position="42"/>
        <end position="63"/>
    </location>
</feature>
<evidence type="ECO:0000256" key="1">
    <source>
        <dbReference type="ARBA" id="ARBA00004141"/>
    </source>
</evidence>
<dbReference type="PANTHER" id="PTHR11785:SF512">
    <property type="entry name" value="SOBREMESA, ISOFORM B"/>
    <property type="match status" value="1"/>
</dbReference>
<feature type="transmembrane region" description="Helical" evidence="5">
    <location>
        <begin position="396"/>
        <end position="415"/>
    </location>
</feature>
<dbReference type="PANTHER" id="PTHR11785">
    <property type="entry name" value="AMINO ACID TRANSPORTER"/>
    <property type="match status" value="1"/>
</dbReference>
<feature type="transmembrane region" description="Helical" evidence="5">
    <location>
        <begin position="367"/>
        <end position="384"/>
    </location>
</feature>
<evidence type="ECO:0000256" key="2">
    <source>
        <dbReference type="ARBA" id="ARBA00022692"/>
    </source>
</evidence>
<dbReference type="EMBL" id="JAMZFW010000022">
    <property type="protein sequence ID" value="MCP1103300.1"/>
    <property type="molecule type" value="Genomic_DNA"/>
</dbReference>
<keyword evidence="4 5" id="KW-0472">Membrane</keyword>
<reference evidence="6 7" key="1">
    <citation type="journal article" date="2022" name="Genome Biol. Evol.">
        <title>Host diet, physiology and behaviors set the stage for Lachnospiraceae cladogenesis.</title>
        <authorList>
            <person name="Vera-Ponce De Leon A."/>
            <person name="Schneider M."/>
            <person name="Jahnes B.C."/>
            <person name="Sadowski V."/>
            <person name="Camuy-Velez L.A."/>
            <person name="Duan J."/>
            <person name="Sabree Z.L."/>
        </authorList>
    </citation>
    <scope>NUCLEOTIDE SEQUENCE [LARGE SCALE GENOMIC DNA]</scope>
    <source>
        <strain evidence="6 7">PAL113</strain>
    </source>
</reference>
<keyword evidence="7" id="KW-1185">Reference proteome</keyword>
<feature type="transmembrane region" description="Helical" evidence="5">
    <location>
        <begin position="273"/>
        <end position="293"/>
    </location>
</feature>
<sequence length="450" mass="49247">MKKKYGLLTAITLVIGIVIGSGVFFKAELILNATGGDLPLGILAWVIGGLIMIICANVFASMASKYEFVNGVVDYAEVTVGKKYAYYVGWFLSFIYYPAITSVLAWVSARYTCTFLGIPISGGECMTIAGVYLIAVCAMNLLSPILAGKFQVSTTFIKLVPLLGMALIGTIIGLKNGVMIENFTTVVSADVEGNPLFTAVVSTAFAYEGWIVATSINAELKDAKKNLSIALTLGTLIIIAVYILYYVGLAGALPNQLMMEMGEEGVLMAFKNIFGPFGNLLFLFVIISCLGTLNGLMMGTTRGTYALAARGMGLKPNTFQQIDPTTDMPANSGIMGLFLTSLWLFFFYGSNLTDQLFGDFGFDSSELPIVALYVFYIPMFIQFMRKEKEFSILKRFVMPSLGVLSCLFMIYATYFAHGKDIIDFMIVFVLVMGFGAVLDFRFRKRKKNED</sequence>
<dbReference type="Pfam" id="PF13520">
    <property type="entry name" value="AA_permease_2"/>
    <property type="match status" value="1"/>
</dbReference>
<dbReference type="InterPro" id="IPR050598">
    <property type="entry name" value="AminoAcid_Transporter"/>
</dbReference>
<evidence type="ECO:0000313" key="6">
    <source>
        <dbReference type="EMBL" id="MCP1103300.1"/>
    </source>
</evidence>
<comment type="subcellular location">
    <subcellularLocation>
        <location evidence="1">Membrane</location>
        <topology evidence="1">Multi-pass membrane protein</topology>
    </subcellularLocation>
</comment>
<evidence type="ECO:0000256" key="3">
    <source>
        <dbReference type="ARBA" id="ARBA00022989"/>
    </source>
</evidence>
<dbReference type="InterPro" id="IPR002293">
    <property type="entry name" value="AA/rel_permease1"/>
</dbReference>
<dbReference type="RefSeq" id="WP_262067073.1">
    <property type="nucleotide sequence ID" value="NZ_JAMXOD010000022.1"/>
</dbReference>
<feature type="transmembrane region" description="Helical" evidence="5">
    <location>
        <begin position="84"/>
        <end position="107"/>
    </location>
</feature>
<evidence type="ECO:0000313" key="7">
    <source>
        <dbReference type="Proteomes" id="UP001523566"/>
    </source>
</evidence>
<comment type="caution">
    <text evidence="6">The sequence shown here is derived from an EMBL/GenBank/DDBJ whole genome shotgun (WGS) entry which is preliminary data.</text>
</comment>